<proteinExistence type="predicted"/>
<dbReference type="InterPro" id="IPR027417">
    <property type="entry name" value="P-loop_NTPase"/>
</dbReference>
<dbReference type="Proteomes" id="UP001633002">
    <property type="component" value="Unassembled WGS sequence"/>
</dbReference>
<name>A0ABD3GGW9_9MARC</name>
<dbReference type="Pfam" id="PF00931">
    <property type="entry name" value="NB-ARC"/>
    <property type="match status" value="1"/>
</dbReference>
<evidence type="ECO:0000259" key="3">
    <source>
        <dbReference type="Pfam" id="PF00931"/>
    </source>
</evidence>
<dbReference type="Pfam" id="PF23598">
    <property type="entry name" value="LRR_14"/>
    <property type="match status" value="1"/>
</dbReference>
<dbReference type="Gene3D" id="3.80.10.10">
    <property type="entry name" value="Ribonuclease Inhibitor"/>
    <property type="match status" value="1"/>
</dbReference>
<dbReference type="GO" id="GO:0006952">
    <property type="term" value="P:defense response"/>
    <property type="evidence" value="ECO:0007669"/>
    <property type="project" value="UniProtKB-KW"/>
</dbReference>
<dbReference type="InterPro" id="IPR042197">
    <property type="entry name" value="Apaf_helical"/>
</dbReference>
<dbReference type="Gene3D" id="3.40.50.300">
    <property type="entry name" value="P-loop containing nucleotide triphosphate hydrolases"/>
    <property type="match status" value="1"/>
</dbReference>
<evidence type="ECO:0000313" key="6">
    <source>
        <dbReference type="Proteomes" id="UP001633002"/>
    </source>
</evidence>
<sequence>MDFSEKQQPMNPGPEKRKPKGHLKSRLQECFPCTNCWSVRTDELDVENQNPGVTGAPVSNCSDHEMRNKGLNLNQASTSNCHLRQSSQEGIPQISDAIHIFYEPEPRDNASLDVFFFHGLEYSDSARLHESFTKLWRARRYRWTIFGLGEVESTPGKKGLRVPEASSRFGDNYITVSGDHFSICRPSDKKSNQYQHLTNLIRDIQRQAEVERNPPLFVPEQIVGVDVLINEILVKHMREHRFLGFSGMGGVGKTTLAKLIFNSICAKFEFSCFVEEIKQFRGTKDGVKSKIWDKMRCRGVPVCSSSGSSGEGLWSQVTGKSLLLVFDDVEDPMHVTLLQEIAQENRMEDSRFILTSRNAQRVMDCGYDVHTIRVDFLGNQDAKKLFNAYAFPGLEEAPERFRELVEQVVDGCEGLPLTLEVLGKYLRGKSFELWAEIPAAIRKCNEVADLEEKVWVKLRLSYDGLPSSEVRNMFLDVASFFICVDVFTATDAIMAWSAIYDGSAYSRLQILEDRALVTVRLGKDRRGKDRKEFYMHEHLRRMGQRIARLEGRSLDLSRICSLSTSYLNGNQGERVRMYPYDTDVIFQGDQELGKIVAHRVEITPIYWNMWRRTCDFCIMRELWPRLTAIQYVEILIHGCGRCAECKVREVREVALPSTLVLLRLDFFWNGDIDIVFSAETGKNYIDDPTGILSLTRCASLVKVDLSHCRNFDLGGLNELRCMRDLRISKCNAVQNWPASLKELRNLERLDLRSITEAFSLPITFGDLTNLQCLYIRKCKVYSIPRSFRKLTSLQFLKVDEIIGRQTIPNILGPLRQLQVLRMKCWAVAELEDAVRELVALRKLHLECEGIFELPLTLGNLTSLQKLSLVCPIQSLPKSVSNLTQLNCVDLKGDCWEVSNKFNRQALTRVFGGD</sequence>
<dbReference type="InterPro" id="IPR055414">
    <property type="entry name" value="LRR_R13L4/SHOC2-like"/>
</dbReference>
<gene>
    <name evidence="5" type="ORF">R1sor_021374</name>
</gene>
<evidence type="ECO:0000259" key="4">
    <source>
        <dbReference type="Pfam" id="PF23598"/>
    </source>
</evidence>
<accession>A0ABD3GGW9</accession>
<feature type="domain" description="NB-ARC" evidence="3">
    <location>
        <begin position="230"/>
        <end position="392"/>
    </location>
</feature>
<comment type="caution">
    <text evidence="5">The sequence shown here is derived from an EMBL/GenBank/DDBJ whole genome shotgun (WGS) entry which is preliminary data.</text>
</comment>
<dbReference type="PRINTS" id="PR00364">
    <property type="entry name" value="DISEASERSIST"/>
</dbReference>
<protein>
    <submittedName>
        <fullName evidence="5">Uncharacterized protein</fullName>
    </submittedName>
</protein>
<dbReference type="PANTHER" id="PTHR11017">
    <property type="entry name" value="LEUCINE-RICH REPEAT-CONTAINING PROTEIN"/>
    <property type="match status" value="1"/>
</dbReference>
<feature type="compositionally biased region" description="Polar residues" evidence="2">
    <location>
        <begin position="1"/>
        <end position="10"/>
    </location>
</feature>
<dbReference type="GO" id="GO:0051707">
    <property type="term" value="P:response to other organism"/>
    <property type="evidence" value="ECO:0007669"/>
    <property type="project" value="UniProtKB-ARBA"/>
</dbReference>
<dbReference type="EMBL" id="JBJQOH010000007">
    <property type="protein sequence ID" value="KAL3678418.1"/>
    <property type="molecule type" value="Genomic_DNA"/>
</dbReference>
<dbReference type="InterPro" id="IPR002182">
    <property type="entry name" value="NB-ARC"/>
</dbReference>
<dbReference type="Gene3D" id="1.10.8.430">
    <property type="entry name" value="Helical domain of apoptotic protease-activating factors"/>
    <property type="match status" value="1"/>
</dbReference>
<organism evidence="5 6">
    <name type="scientific">Riccia sorocarpa</name>
    <dbReference type="NCBI Taxonomy" id="122646"/>
    <lineage>
        <taxon>Eukaryota</taxon>
        <taxon>Viridiplantae</taxon>
        <taxon>Streptophyta</taxon>
        <taxon>Embryophyta</taxon>
        <taxon>Marchantiophyta</taxon>
        <taxon>Marchantiopsida</taxon>
        <taxon>Marchantiidae</taxon>
        <taxon>Marchantiales</taxon>
        <taxon>Ricciaceae</taxon>
        <taxon>Riccia</taxon>
    </lineage>
</organism>
<evidence type="ECO:0000313" key="5">
    <source>
        <dbReference type="EMBL" id="KAL3678418.1"/>
    </source>
</evidence>
<keyword evidence="6" id="KW-1185">Reference proteome</keyword>
<reference evidence="5 6" key="1">
    <citation type="submission" date="2024-09" db="EMBL/GenBank/DDBJ databases">
        <title>Chromosome-scale assembly of Riccia sorocarpa.</title>
        <authorList>
            <person name="Paukszto L."/>
        </authorList>
    </citation>
    <scope>NUCLEOTIDE SEQUENCE [LARGE SCALE GENOMIC DNA]</scope>
    <source>
        <strain evidence="5">LP-2024</strain>
        <tissue evidence="5">Aerial parts of the thallus</tissue>
    </source>
</reference>
<feature type="region of interest" description="Disordered" evidence="2">
    <location>
        <begin position="1"/>
        <end position="22"/>
    </location>
</feature>
<dbReference type="SUPFAM" id="SSF52540">
    <property type="entry name" value="P-loop containing nucleoside triphosphate hydrolases"/>
    <property type="match status" value="1"/>
</dbReference>
<dbReference type="AlphaFoldDB" id="A0ABD3GGW9"/>
<dbReference type="PANTHER" id="PTHR11017:SF385">
    <property type="entry name" value="DISEASE RESISTANCE PROTEIN (TIR-NBS-LRR CLASS)-RELATED"/>
    <property type="match status" value="1"/>
</dbReference>
<feature type="domain" description="Disease resistance R13L4/SHOC-2-like LRR" evidence="4">
    <location>
        <begin position="692"/>
        <end position="829"/>
    </location>
</feature>
<evidence type="ECO:0000256" key="1">
    <source>
        <dbReference type="ARBA" id="ARBA00022737"/>
    </source>
</evidence>
<keyword evidence="1" id="KW-0677">Repeat</keyword>
<dbReference type="InterPro" id="IPR032675">
    <property type="entry name" value="LRR_dom_sf"/>
</dbReference>
<evidence type="ECO:0000256" key="2">
    <source>
        <dbReference type="SAM" id="MobiDB-lite"/>
    </source>
</evidence>
<dbReference type="InterPro" id="IPR044974">
    <property type="entry name" value="Disease_R_plants"/>
</dbReference>
<dbReference type="SUPFAM" id="SSF52058">
    <property type="entry name" value="L domain-like"/>
    <property type="match status" value="1"/>
</dbReference>